<feature type="binding site" evidence="4">
    <location>
        <position position="215"/>
    </location>
    <ligand>
        <name>Zn(2+)</name>
        <dbReference type="ChEBI" id="CHEBI:29105"/>
    </ligand>
</feature>
<name>A0A179D3I5_9BACT</name>
<dbReference type="PATRIC" id="fig|999894.6.peg.1309"/>
<dbReference type="GO" id="GO:0090614">
    <property type="term" value="F:5'-methylthioadenosine deaminase activity"/>
    <property type="evidence" value="ECO:0007669"/>
    <property type="project" value="UniProtKB-UniRule"/>
</dbReference>
<dbReference type="InterPro" id="IPR011059">
    <property type="entry name" value="Metal-dep_hydrolase_composite"/>
</dbReference>
<comment type="catalytic activity">
    <reaction evidence="4">
        <text>S-adenosyl-L-homocysteine + H2O + H(+) = S-inosyl-L-homocysteine + NH4(+)</text>
        <dbReference type="Rhea" id="RHEA:20716"/>
        <dbReference type="ChEBI" id="CHEBI:15377"/>
        <dbReference type="ChEBI" id="CHEBI:15378"/>
        <dbReference type="ChEBI" id="CHEBI:28938"/>
        <dbReference type="ChEBI" id="CHEBI:57856"/>
        <dbReference type="ChEBI" id="CHEBI:57985"/>
        <dbReference type="EC" id="3.5.4.28"/>
    </reaction>
</comment>
<dbReference type="FunFam" id="3.20.20.140:FF:000014">
    <property type="entry name" value="5-methylthioadenosine/S-adenosylhomocysteine deaminase"/>
    <property type="match status" value="1"/>
</dbReference>
<dbReference type="GO" id="GO:0050270">
    <property type="term" value="F:S-adenosylhomocysteine deaminase activity"/>
    <property type="evidence" value="ECO:0007669"/>
    <property type="project" value="UniProtKB-UniRule"/>
</dbReference>
<dbReference type="Pfam" id="PF01979">
    <property type="entry name" value="Amidohydro_1"/>
    <property type="match status" value="1"/>
</dbReference>
<feature type="binding site" evidence="4">
    <location>
        <position position="218"/>
    </location>
    <ligand>
        <name>substrate</name>
    </ligand>
</feature>
<comment type="similarity">
    <text evidence="4">Belongs to the metallo-dependent hydrolases superfamily. MTA/SAH deaminase family.</text>
</comment>
<dbReference type="RefSeq" id="WP_068670647.1">
    <property type="nucleotide sequence ID" value="NZ_LWLG01000009.1"/>
</dbReference>
<evidence type="ECO:0000313" key="7">
    <source>
        <dbReference type="EMBL" id="OAQ20543.1"/>
    </source>
</evidence>
<evidence type="ECO:0000313" key="8">
    <source>
        <dbReference type="Proteomes" id="UP000078390"/>
    </source>
</evidence>
<gene>
    <name evidence="4" type="primary">mtaD</name>
    <name evidence="7" type="ORF">TDIS_1312</name>
</gene>
<keyword evidence="8" id="KW-1185">Reference proteome</keyword>
<dbReference type="PANTHER" id="PTHR43794">
    <property type="entry name" value="AMINOHYDROLASE SSNA-RELATED"/>
    <property type="match status" value="1"/>
</dbReference>
<comment type="catalytic activity">
    <reaction evidence="4">
        <text>S-methyl-5'-thioadenosine + H2O + H(+) = S-methyl-5'-thioinosine + NH4(+)</text>
        <dbReference type="Rhea" id="RHEA:25025"/>
        <dbReference type="ChEBI" id="CHEBI:15377"/>
        <dbReference type="ChEBI" id="CHEBI:15378"/>
        <dbReference type="ChEBI" id="CHEBI:17509"/>
        <dbReference type="ChEBI" id="CHEBI:28938"/>
        <dbReference type="ChEBI" id="CHEBI:48595"/>
        <dbReference type="EC" id="3.5.4.31"/>
    </reaction>
</comment>
<dbReference type="EMBL" id="LWLG01000009">
    <property type="protein sequence ID" value="OAQ20543.1"/>
    <property type="molecule type" value="Genomic_DNA"/>
</dbReference>
<dbReference type="Gene3D" id="3.20.20.140">
    <property type="entry name" value="Metal-dependent hydrolases"/>
    <property type="match status" value="1"/>
</dbReference>
<evidence type="ECO:0000256" key="3">
    <source>
        <dbReference type="ARBA" id="ARBA00022833"/>
    </source>
</evidence>
<keyword evidence="3 4" id="KW-0862">Zinc</keyword>
<comment type="cofactor">
    <cofactor evidence="4">
        <name>Zn(2+)</name>
        <dbReference type="ChEBI" id="CHEBI:29105"/>
    </cofactor>
    <text evidence="4">Binds 1 zinc ion per subunit.</text>
</comment>
<dbReference type="InterPro" id="IPR006680">
    <property type="entry name" value="Amidohydro-rel"/>
</dbReference>
<feature type="domain" description="Aminodeoxyfutalosine deaminase/Imidazolonepropionase-like composite" evidence="6">
    <location>
        <begin position="24"/>
        <end position="48"/>
    </location>
</feature>
<feature type="binding site" evidence="4">
    <location>
        <position position="188"/>
    </location>
    <ligand>
        <name>substrate</name>
    </ligand>
</feature>
<dbReference type="SUPFAM" id="SSF51556">
    <property type="entry name" value="Metallo-dependent hydrolases"/>
    <property type="match status" value="1"/>
</dbReference>
<dbReference type="InterPro" id="IPR054418">
    <property type="entry name" value="MQNX/HUTI_composite_N"/>
</dbReference>
<evidence type="ECO:0000256" key="4">
    <source>
        <dbReference type="HAMAP-Rule" id="MF_01281"/>
    </source>
</evidence>
<dbReference type="SUPFAM" id="SSF51338">
    <property type="entry name" value="Composite domain of metallo-dependent hydrolases"/>
    <property type="match status" value="2"/>
</dbReference>
<evidence type="ECO:0000256" key="2">
    <source>
        <dbReference type="ARBA" id="ARBA00022801"/>
    </source>
</evidence>
<protein>
    <recommendedName>
        <fullName evidence="4">5-methylthioadenosine/S-adenosylhomocysteine deaminase</fullName>
        <shortName evidence="4">MTA/SAH deaminase</shortName>
        <ecNumber evidence="4">3.5.4.28</ecNumber>
        <ecNumber evidence="4">3.5.4.31</ecNumber>
    </recommendedName>
</protein>
<keyword evidence="1 4" id="KW-0479">Metal-binding</keyword>
<comment type="caution">
    <text evidence="7">The sequence shown here is derived from an EMBL/GenBank/DDBJ whole genome shotgun (WGS) entry which is preliminary data.</text>
</comment>
<dbReference type="InterPro" id="IPR050287">
    <property type="entry name" value="MTA/SAH_deaminase"/>
</dbReference>
<keyword evidence="2 4" id="KW-0378">Hydrolase</keyword>
<evidence type="ECO:0000259" key="6">
    <source>
        <dbReference type="Pfam" id="PF22039"/>
    </source>
</evidence>
<dbReference type="HAMAP" id="MF_01281">
    <property type="entry name" value="MTA_SAH_deamin"/>
    <property type="match status" value="1"/>
</dbReference>
<dbReference type="Proteomes" id="UP000078390">
    <property type="component" value="Unassembled WGS sequence"/>
</dbReference>
<feature type="domain" description="Amidohydrolase-related" evidence="5">
    <location>
        <begin position="59"/>
        <end position="405"/>
    </location>
</feature>
<comment type="caution">
    <text evidence="4">Lacks conserved residue(s) required for the propagation of feature annotation.</text>
</comment>
<dbReference type="InterPro" id="IPR032466">
    <property type="entry name" value="Metal_Hydrolase"/>
</dbReference>
<evidence type="ECO:0000259" key="5">
    <source>
        <dbReference type="Pfam" id="PF01979"/>
    </source>
</evidence>
<dbReference type="PANTHER" id="PTHR43794:SF11">
    <property type="entry name" value="AMIDOHYDROLASE-RELATED DOMAIN-CONTAINING PROTEIN"/>
    <property type="match status" value="1"/>
</dbReference>
<dbReference type="GO" id="GO:0046872">
    <property type="term" value="F:metal ion binding"/>
    <property type="evidence" value="ECO:0007669"/>
    <property type="project" value="UniProtKB-KW"/>
</dbReference>
<feature type="binding site" evidence="4">
    <location>
        <position position="303"/>
    </location>
    <ligand>
        <name>Zn(2+)</name>
        <dbReference type="ChEBI" id="CHEBI:29105"/>
    </ligand>
</feature>
<sequence length="441" mass="48966">MDKKFLLAAKWILPAWDREPIKDGALLIRDGKIESLGPREELVAQHPGLPVEDLGEALIFPGLINAHTHASMTIFRGLADDLPLMTWLQEYIFPVESHLKGEWVYWGARLAIAEMIRAGVTCFCDMYLFEPWVIRAVEETGLRAALGEGLFDFPSPGYGPLEKGLALTEDLLQSYEKHPRINIIVCPHAVYTCSPETLKKVREIAERHEAIIHIHLSETEDEVQQCLERYGRRPVAHLRELGLLNKSLHIAHAVELTEEEIELLASTGVSVAHCPESNLKLGSGVARIPEMIAAGVKVSLGTDGPASNNDLDLLSEMRTAALIQKGLRRDPTVLPAKEVFRMATEAGARALGFPHCGRLEPGYQADLAALDLETTSLTPVHDPLSLLVYSARAGEVSDLMVEGRWLMREGRILTFDEKETRTQVTLIAEEIQALLRERPTP</sequence>
<dbReference type="Pfam" id="PF22039">
    <property type="entry name" value="HUTI_composite_bact"/>
    <property type="match status" value="1"/>
</dbReference>
<proteinExistence type="inferred from homology"/>
<dbReference type="OrthoDB" id="9807210at2"/>
<dbReference type="CDD" id="cd01298">
    <property type="entry name" value="ATZ_TRZ_like"/>
    <property type="match status" value="1"/>
</dbReference>
<feature type="binding site" evidence="4">
    <location>
        <position position="69"/>
    </location>
    <ligand>
        <name>Zn(2+)</name>
        <dbReference type="ChEBI" id="CHEBI:29105"/>
    </ligand>
</feature>
<dbReference type="EC" id="3.5.4.31" evidence="4"/>
<organism evidence="7 8">
    <name type="scientific">Thermosulfurimonas dismutans</name>
    <dbReference type="NCBI Taxonomy" id="999894"/>
    <lineage>
        <taxon>Bacteria</taxon>
        <taxon>Pseudomonadati</taxon>
        <taxon>Thermodesulfobacteriota</taxon>
        <taxon>Thermodesulfobacteria</taxon>
        <taxon>Thermodesulfobacteriales</taxon>
        <taxon>Thermodesulfobacteriaceae</taxon>
        <taxon>Thermosulfurimonas</taxon>
    </lineage>
</organism>
<accession>A0A179D3I5</accession>
<dbReference type="AlphaFoldDB" id="A0A179D3I5"/>
<dbReference type="EC" id="3.5.4.28" evidence="4"/>
<dbReference type="STRING" id="999894.TDIS_1312"/>
<feature type="binding site" evidence="4">
    <location>
        <position position="67"/>
    </location>
    <ligand>
        <name>Zn(2+)</name>
        <dbReference type="ChEBI" id="CHEBI:29105"/>
    </ligand>
</feature>
<dbReference type="Gene3D" id="2.30.40.10">
    <property type="entry name" value="Urease, subunit C, domain 1"/>
    <property type="match status" value="1"/>
</dbReference>
<feature type="binding site" evidence="4">
    <location>
        <position position="96"/>
    </location>
    <ligand>
        <name>substrate</name>
    </ligand>
</feature>
<comment type="function">
    <text evidence="4">Catalyzes the deamination of 5-methylthioadenosine and S-adenosyl-L-homocysteine into 5-methylthioinosine and S-inosyl-L-homocysteine, respectively. Is also able to deaminate adenosine.</text>
</comment>
<feature type="binding site" evidence="4">
    <location>
        <position position="303"/>
    </location>
    <ligand>
        <name>substrate</name>
    </ligand>
</feature>
<evidence type="ECO:0000256" key="1">
    <source>
        <dbReference type="ARBA" id="ARBA00022723"/>
    </source>
</evidence>
<dbReference type="InterPro" id="IPR023512">
    <property type="entry name" value="Deaminase_MtaD/DadD"/>
</dbReference>
<reference evidence="7 8" key="1">
    <citation type="submission" date="2016-04" db="EMBL/GenBank/DDBJ databases">
        <title>Genome analysis of Thermosulfurimonas dismutans, the first thermophilic sulfur-disproportionating bacterium of the phylum Thermodesulfobacteria.</title>
        <authorList>
            <person name="Mardanov A.V."/>
            <person name="Beletsky A.V."/>
            <person name="Kadnikov V.V."/>
            <person name="Slobodkin A.I."/>
            <person name="Ravin N.V."/>
        </authorList>
    </citation>
    <scope>NUCLEOTIDE SEQUENCE [LARGE SCALE GENOMIC DNA]</scope>
    <source>
        <strain evidence="7 8">S95</strain>
    </source>
</reference>